<dbReference type="RefSeq" id="WP_285665769.1">
    <property type="nucleotide sequence ID" value="NZ_BSTX01000004.1"/>
</dbReference>
<dbReference type="Pfam" id="PF14042">
    <property type="entry name" value="DUF4247"/>
    <property type="match status" value="1"/>
</dbReference>
<gene>
    <name evidence="2" type="ORF">Afil01_53680</name>
</gene>
<comment type="caution">
    <text evidence="2">The sequence shown here is derived from an EMBL/GenBank/DDBJ whole genome shotgun (WGS) entry which is preliminary data.</text>
</comment>
<accession>A0A9W6STP0</accession>
<keyword evidence="1" id="KW-0472">Membrane</keyword>
<evidence type="ECO:0000313" key="3">
    <source>
        <dbReference type="Proteomes" id="UP001165079"/>
    </source>
</evidence>
<evidence type="ECO:0008006" key="4">
    <source>
        <dbReference type="Google" id="ProtNLM"/>
    </source>
</evidence>
<evidence type="ECO:0000313" key="2">
    <source>
        <dbReference type="EMBL" id="GLZ80561.1"/>
    </source>
</evidence>
<keyword evidence="1" id="KW-1133">Transmembrane helix</keyword>
<organism evidence="2 3">
    <name type="scientific">Actinorhabdospora filicis</name>
    <dbReference type="NCBI Taxonomy" id="1785913"/>
    <lineage>
        <taxon>Bacteria</taxon>
        <taxon>Bacillati</taxon>
        <taxon>Actinomycetota</taxon>
        <taxon>Actinomycetes</taxon>
        <taxon>Micromonosporales</taxon>
        <taxon>Micromonosporaceae</taxon>
        <taxon>Actinorhabdospora</taxon>
    </lineage>
</organism>
<sequence length="154" mass="16268">MSTAASPTWSSKKKIIWFVVLLTVAGGLIAACAIATSANNAPDSWIRNNYTRDVSLDEDDIDAFTSTAVPTTVAAAISGQSKPVDTKTASDGSIWLQYSDDIVAIFPYNGGSKIMIDEYERVHRHYYGYVGGWWVSSPPGGGWGRGGGSGGGGK</sequence>
<name>A0A9W6STP0_9ACTN</name>
<reference evidence="2" key="1">
    <citation type="submission" date="2023-03" db="EMBL/GenBank/DDBJ databases">
        <title>Actinorhabdospora filicis NBRC 111898.</title>
        <authorList>
            <person name="Ichikawa N."/>
            <person name="Sato H."/>
            <person name="Tonouchi N."/>
        </authorList>
    </citation>
    <scope>NUCLEOTIDE SEQUENCE</scope>
    <source>
        <strain evidence="2">NBRC 111898</strain>
    </source>
</reference>
<dbReference type="Proteomes" id="UP001165079">
    <property type="component" value="Unassembled WGS sequence"/>
</dbReference>
<evidence type="ECO:0000256" key="1">
    <source>
        <dbReference type="SAM" id="Phobius"/>
    </source>
</evidence>
<feature type="transmembrane region" description="Helical" evidence="1">
    <location>
        <begin position="15"/>
        <end position="38"/>
    </location>
</feature>
<dbReference type="InterPro" id="IPR025341">
    <property type="entry name" value="DUF4247"/>
</dbReference>
<dbReference type="EMBL" id="BSTX01000004">
    <property type="protein sequence ID" value="GLZ80561.1"/>
    <property type="molecule type" value="Genomic_DNA"/>
</dbReference>
<keyword evidence="3" id="KW-1185">Reference proteome</keyword>
<dbReference type="AlphaFoldDB" id="A0A9W6STP0"/>
<proteinExistence type="predicted"/>
<keyword evidence="1" id="KW-0812">Transmembrane</keyword>
<protein>
    <recommendedName>
        <fullName evidence="4">DUF4247 domain-containing protein</fullName>
    </recommendedName>
</protein>